<dbReference type="GO" id="GO:0016740">
    <property type="term" value="F:transferase activity"/>
    <property type="evidence" value="ECO:0007669"/>
    <property type="project" value="UniProtKB-KW"/>
</dbReference>
<accession>A0AB39Q527</accession>
<sequence>MNARPDTTPDTAPETTPGTAPDTTRDTHLRVHCTADSDGRITFVLQQPATAALQSPQLLLRLRPKKGQPEKVLHALDLEPVDDSRLRAVLEPQPALAEGRWDLYLLPEPGAQRQRMRPGLRDLRALVDGHTRDRPSPVAVRVPYATKDGYLAVRAWLRTAHAEVEGIDVTDRSMTVRARLHGTTLTEGAAVRLRLRGADGVVRTLAPQAESDGRAFRFTVDYEELAADHGPRTGAGARVWDVFVQPRPAVEAPAIRVGRLLDDVADRKEIFVYPTAAVGDATVRPYFTVDNDLSVEVAAATA</sequence>
<protein>
    <submittedName>
        <fullName evidence="2">Transferase</fullName>
    </submittedName>
</protein>
<evidence type="ECO:0000256" key="1">
    <source>
        <dbReference type="SAM" id="MobiDB-lite"/>
    </source>
</evidence>
<dbReference type="RefSeq" id="WP_369173097.1">
    <property type="nucleotide sequence ID" value="NZ_CP163439.1"/>
</dbReference>
<feature type="compositionally biased region" description="Low complexity" evidence="1">
    <location>
        <begin position="1"/>
        <end position="22"/>
    </location>
</feature>
<evidence type="ECO:0000313" key="2">
    <source>
        <dbReference type="EMBL" id="XDQ38400.1"/>
    </source>
</evidence>
<gene>
    <name evidence="2" type="ORF">AB5J49_36400</name>
</gene>
<proteinExistence type="predicted"/>
<dbReference type="AlphaFoldDB" id="A0AB39Q527"/>
<name>A0AB39Q527_9ACTN</name>
<keyword evidence="2" id="KW-0808">Transferase</keyword>
<reference evidence="2" key="1">
    <citation type="submission" date="2024-07" db="EMBL/GenBank/DDBJ databases">
        <authorList>
            <person name="Yu S.T."/>
        </authorList>
    </citation>
    <scope>NUCLEOTIDE SEQUENCE</scope>
    <source>
        <strain evidence="2">R28</strain>
    </source>
</reference>
<organism evidence="2">
    <name type="scientific">Streptomyces sp. R28</name>
    <dbReference type="NCBI Taxonomy" id="3238628"/>
    <lineage>
        <taxon>Bacteria</taxon>
        <taxon>Bacillati</taxon>
        <taxon>Actinomycetota</taxon>
        <taxon>Actinomycetes</taxon>
        <taxon>Kitasatosporales</taxon>
        <taxon>Streptomycetaceae</taxon>
        <taxon>Streptomyces</taxon>
    </lineage>
</organism>
<dbReference type="EMBL" id="CP163439">
    <property type="protein sequence ID" value="XDQ38400.1"/>
    <property type="molecule type" value="Genomic_DNA"/>
</dbReference>
<feature type="region of interest" description="Disordered" evidence="1">
    <location>
        <begin position="1"/>
        <end position="26"/>
    </location>
</feature>